<sequence length="171" mass="19767">MIWHLIGAIFAALGAAGLGLLLRLASGKRLPKWIIPVFAGLGMLGYQIHYEYSWFDHKQSQLPPTAQVVDTKQDSMVWRPWTYLYPMTVAFSVVDQSSMVPREADEHQLVEFILYRFEKEYVDQLYHHPFLMNCSTAEMVPLSEESRQPRLDALRSVDEESRLYRAVCSAR</sequence>
<evidence type="ECO:0000313" key="4">
    <source>
        <dbReference type="Proteomes" id="UP000814353"/>
    </source>
</evidence>
<protein>
    <submittedName>
        <fullName evidence="1">Uncharacterized protein</fullName>
    </submittedName>
</protein>
<reference evidence="2 4" key="1">
    <citation type="submission" date="2020-05" db="EMBL/GenBank/DDBJ databases">
        <title>Comparative genomic analysis of denitrifying bacteria from Halomonas genus.</title>
        <authorList>
            <person name="Wang L."/>
            <person name="Shao Z."/>
        </authorList>
    </citation>
    <scope>NUCLEOTIDE SEQUENCE [LARGE SCALE GENOMIC DNA]</scope>
    <source>
        <strain evidence="2 4">DSM 17331</strain>
    </source>
</reference>
<evidence type="ECO:0000313" key="2">
    <source>
        <dbReference type="EMBL" id="MCG6663561.1"/>
    </source>
</evidence>
<reference evidence="1 3" key="2">
    <citation type="submission" date="2020-07" db="EMBL/GenBank/DDBJ databases">
        <title>Identification of Halomonas strains.</title>
        <authorList>
            <person name="Xiao Z."/>
            <person name="Shen J."/>
        </authorList>
    </citation>
    <scope>NUCLEOTIDE SEQUENCE [LARGE SCALE GENOMIC DNA]</scope>
    <source>
        <strain evidence="1 3">DSM 17331</strain>
    </source>
</reference>
<dbReference type="EMBL" id="JACEFT010000032">
    <property type="protein sequence ID" value="MBA2780736.1"/>
    <property type="molecule type" value="Genomic_DNA"/>
</dbReference>
<dbReference type="Proteomes" id="UP000518091">
    <property type="component" value="Unassembled WGS sequence"/>
</dbReference>
<dbReference type="EMBL" id="JABFUB010000025">
    <property type="protein sequence ID" value="MCG6663561.1"/>
    <property type="molecule type" value="Genomic_DNA"/>
</dbReference>
<dbReference type="Proteomes" id="UP000814353">
    <property type="component" value="Unassembled WGS sequence"/>
</dbReference>
<name>A0A7V9W482_9GAMM</name>
<evidence type="ECO:0000313" key="1">
    <source>
        <dbReference type="EMBL" id="MBA2780736.1"/>
    </source>
</evidence>
<organism evidence="1 3">
    <name type="scientific">Billgrantia kenyensis</name>
    <dbReference type="NCBI Taxonomy" id="321266"/>
    <lineage>
        <taxon>Bacteria</taxon>
        <taxon>Pseudomonadati</taxon>
        <taxon>Pseudomonadota</taxon>
        <taxon>Gammaproteobacteria</taxon>
        <taxon>Oceanospirillales</taxon>
        <taxon>Halomonadaceae</taxon>
        <taxon>Billgrantia</taxon>
    </lineage>
</organism>
<evidence type="ECO:0000313" key="3">
    <source>
        <dbReference type="Proteomes" id="UP000518091"/>
    </source>
</evidence>
<comment type="caution">
    <text evidence="1">The sequence shown here is derived from an EMBL/GenBank/DDBJ whole genome shotgun (WGS) entry which is preliminary data.</text>
</comment>
<accession>A0A7V9W482</accession>
<keyword evidence="4" id="KW-1185">Reference proteome</keyword>
<proteinExistence type="predicted"/>
<dbReference type="RefSeq" id="WP_181516475.1">
    <property type="nucleotide sequence ID" value="NZ_JABFUB010000025.1"/>
</dbReference>
<gene>
    <name evidence="1" type="ORF">H1D44_17750</name>
    <name evidence="2" type="ORF">HOP48_18675</name>
</gene>
<dbReference type="AlphaFoldDB" id="A0A7V9W482"/>